<name>A0A1H1AQ63_9LACT</name>
<keyword evidence="2" id="KW-1185">Reference proteome</keyword>
<evidence type="ECO:0008006" key="3">
    <source>
        <dbReference type="Google" id="ProtNLM"/>
    </source>
</evidence>
<evidence type="ECO:0000313" key="2">
    <source>
        <dbReference type="Proteomes" id="UP000199481"/>
    </source>
</evidence>
<dbReference type="EMBL" id="FNJW01000008">
    <property type="protein sequence ID" value="SDQ41855.1"/>
    <property type="molecule type" value="Genomic_DNA"/>
</dbReference>
<reference evidence="2" key="1">
    <citation type="submission" date="2016-10" db="EMBL/GenBank/DDBJ databases">
        <authorList>
            <person name="Varghese N."/>
            <person name="Submissions S."/>
        </authorList>
    </citation>
    <scope>NUCLEOTIDE SEQUENCE [LARGE SCALE GENOMIC DNA]</scope>
    <source>
        <strain evidence="2">MPL-11</strain>
    </source>
</reference>
<accession>A0A1H1AQ63</accession>
<proteinExistence type="predicted"/>
<organism evidence="1 2">
    <name type="scientific">Carnobacterium viridans</name>
    <dbReference type="NCBI Taxonomy" id="174587"/>
    <lineage>
        <taxon>Bacteria</taxon>
        <taxon>Bacillati</taxon>
        <taxon>Bacillota</taxon>
        <taxon>Bacilli</taxon>
        <taxon>Lactobacillales</taxon>
        <taxon>Carnobacteriaceae</taxon>
        <taxon>Carnobacterium</taxon>
    </lineage>
</organism>
<gene>
    <name evidence="1" type="ORF">SAMN04487752_2208</name>
</gene>
<evidence type="ECO:0000313" key="1">
    <source>
        <dbReference type="EMBL" id="SDQ41855.1"/>
    </source>
</evidence>
<sequence>MTAEEYRQKRNNDYYFCYSWYQQDFLKEKGLFFITSAYSIGGNNDRFYLFEKTPELQEALKEYQEKSKKLGFEKGYHSKK</sequence>
<dbReference type="Proteomes" id="UP000199481">
    <property type="component" value="Unassembled WGS sequence"/>
</dbReference>
<dbReference type="AlphaFoldDB" id="A0A1H1AQ63"/>
<protein>
    <recommendedName>
        <fullName evidence="3">DUF5659 domain-containing protein</fullName>
    </recommendedName>
</protein>